<dbReference type="EMBL" id="CR555306">
    <property type="protein sequence ID" value="CAI07579.1"/>
    <property type="molecule type" value="Genomic_DNA"/>
</dbReference>
<dbReference type="InterPro" id="IPR005346">
    <property type="entry name" value="RnfH"/>
</dbReference>
<reference evidence="4 5" key="1">
    <citation type="journal article" date="2005" name="Arch. Microbiol.">
        <title>The genome sequence of an anaerobic aromatic-degrading denitrifying bacterium, strain EbN1.</title>
        <authorList>
            <person name="Rabus R."/>
            <person name="Kube M."/>
            <person name="Heider J."/>
            <person name="Beck A."/>
            <person name="Heitmann K."/>
            <person name="Widdel F."/>
            <person name="Reinhardt R."/>
        </authorList>
    </citation>
    <scope>NUCLEOTIDE SEQUENCE [LARGE SCALE GENOMIC DNA]</scope>
    <source>
        <strain evidence="4 5">EbN1</strain>
    </source>
</reference>
<dbReference type="InterPro" id="IPR037021">
    <property type="entry name" value="RnfH_sf"/>
</dbReference>
<evidence type="ECO:0000313" key="4">
    <source>
        <dbReference type="EMBL" id="CAI07579.1"/>
    </source>
</evidence>
<dbReference type="PANTHER" id="PTHR37483">
    <property type="entry name" value="UPF0125 PROTEIN RATB"/>
    <property type="match status" value="1"/>
</dbReference>
<dbReference type="eggNOG" id="COG2914">
    <property type="taxonomic scope" value="Bacteria"/>
</dbReference>
<sequence>MPMKIGVAYSEPSHQVWLNLEVPDGTTVGAAIERSGILAQFPHIDLTVQKVGVFAKVVKLDTPLRHGDRVEIYRPITCDPKAVRKKADADDTSAKPEAIPA</sequence>
<dbReference type="STRING" id="76114.ebA2586"/>
<evidence type="ECO:0000256" key="3">
    <source>
        <dbReference type="SAM" id="MobiDB-lite"/>
    </source>
</evidence>
<feature type="compositionally biased region" description="Basic and acidic residues" evidence="3">
    <location>
        <begin position="82"/>
        <end position="94"/>
    </location>
</feature>
<gene>
    <name evidence="4" type="primary">rnfH</name>
    <name evidence="4" type="ORF">ebA2586</name>
</gene>
<dbReference type="Pfam" id="PF03658">
    <property type="entry name" value="Ub-RnfH"/>
    <property type="match status" value="1"/>
</dbReference>
<comment type="similarity">
    <text evidence="1 2">Belongs to the UPF0125 (RnfH) family.</text>
</comment>
<dbReference type="NCBIfam" id="NF002490">
    <property type="entry name" value="PRK01777.1"/>
    <property type="match status" value="1"/>
</dbReference>
<dbReference type="SUPFAM" id="SSF54285">
    <property type="entry name" value="MoaD/ThiS"/>
    <property type="match status" value="1"/>
</dbReference>
<dbReference type="AlphaFoldDB" id="Q5P533"/>
<keyword evidence="5" id="KW-1185">Reference proteome</keyword>
<proteinExistence type="inferred from homology"/>
<evidence type="ECO:0000256" key="2">
    <source>
        <dbReference type="HAMAP-Rule" id="MF_00460"/>
    </source>
</evidence>
<organism evidence="4 5">
    <name type="scientific">Aromatoleum aromaticum (strain DSM 19018 / LMG 30748 / EbN1)</name>
    <name type="common">Azoarcus sp. (strain EbN1)</name>
    <dbReference type="NCBI Taxonomy" id="76114"/>
    <lineage>
        <taxon>Bacteria</taxon>
        <taxon>Pseudomonadati</taxon>
        <taxon>Pseudomonadota</taxon>
        <taxon>Betaproteobacteria</taxon>
        <taxon>Rhodocyclales</taxon>
        <taxon>Rhodocyclaceae</taxon>
        <taxon>Aromatoleum</taxon>
    </lineage>
</organism>
<evidence type="ECO:0000256" key="1">
    <source>
        <dbReference type="ARBA" id="ARBA00010645"/>
    </source>
</evidence>
<feature type="region of interest" description="Disordered" evidence="3">
    <location>
        <begin position="82"/>
        <end position="101"/>
    </location>
</feature>
<dbReference type="Proteomes" id="UP000006552">
    <property type="component" value="Chromosome"/>
</dbReference>
<dbReference type="InterPro" id="IPR016155">
    <property type="entry name" value="Mopterin_synth/thiamin_S_b"/>
</dbReference>
<protein>
    <recommendedName>
        <fullName evidence="2">UPF0125 protein ebA2586</fullName>
    </recommendedName>
</protein>
<dbReference type="HAMAP" id="MF_00460">
    <property type="entry name" value="UPF0125_RnfH"/>
    <property type="match status" value="1"/>
</dbReference>
<dbReference type="Gene3D" id="3.10.20.280">
    <property type="entry name" value="RnfH-like"/>
    <property type="match status" value="1"/>
</dbReference>
<accession>Q5P533</accession>
<dbReference type="HOGENOM" id="CLU_150721_1_0_4"/>
<name>Q5P533_AROAE</name>
<evidence type="ECO:0000313" key="5">
    <source>
        <dbReference type="Proteomes" id="UP000006552"/>
    </source>
</evidence>
<dbReference type="PANTHER" id="PTHR37483:SF1">
    <property type="entry name" value="UPF0125 PROTEIN RATB"/>
    <property type="match status" value="1"/>
</dbReference>
<dbReference type="KEGG" id="eba:ebA2586"/>